<proteinExistence type="predicted"/>
<evidence type="ECO:0000313" key="3">
    <source>
        <dbReference type="Proteomes" id="UP000692954"/>
    </source>
</evidence>
<evidence type="ECO:0000313" key="2">
    <source>
        <dbReference type="EMBL" id="CAD8114263.1"/>
    </source>
</evidence>
<keyword evidence="3" id="KW-1185">Reference proteome</keyword>
<protein>
    <submittedName>
        <fullName evidence="1">Uncharacterized protein</fullName>
    </submittedName>
</protein>
<reference evidence="1" key="1">
    <citation type="submission" date="2021-01" db="EMBL/GenBank/DDBJ databases">
        <authorList>
            <consortium name="Genoscope - CEA"/>
            <person name="William W."/>
        </authorList>
    </citation>
    <scope>NUCLEOTIDE SEQUENCE</scope>
</reference>
<dbReference type="EMBL" id="CAJJDN010000027">
    <property type="protein sequence ID" value="CAD8071094.1"/>
    <property type="molecule type" value="Genomic_DNA"/>
</dbReference>
<dbReference type="OrthoDB" id="282249at2759"/>
<comment type="caution">
    <text evidence="1">The sequence shown here is derived from an EMBL/GenBank/DDBJ whole genome shotgun (WGS) entry which is preliminary data.</text>
</comment>
<accession>A0A8S1M791</accession>
<sequence length="256" mass="30417">MEIIIHTFERFFGPFDWKRLKTDVLCQSLVEEGFSPKEAKELSWLYGHRNIGRNFGFVLGIGVAYCCNSWITRWTYNIPYLRLHRSSLWVSRALVVFGTLQLFDYYSTARRKGGDSGLGHDLMWVNTRYTESKERFIRNFEVLNRKLSDIEKEILTARQIQLNSPIKDRRWVYNPYIHGSDEEAFWSNVRRNFLDKLPPWERYDVQQQIAADNKEKIAEGEQIRLKPYKLTDDVDTSGVKFGFRRNPFVNNWTPLQ</sequence>
<gene>
    <name evidence="1" type="ORF">PSON_ATCC_30995.1.T0270325</name>
    <name evidence="2" type="ORF">PSON_ATCC_30995.1.T1050114</name>
</gene>
<name>A0A8S1M791_9CILI</name>
<dbReference type="EMBL" id="CAJJDN010000105">
    <property type="protein sequence ID" value="CAD8114263.1"/>
    <property type="molecule type" value="Genomic_DNA"/>
</dbReference>
<organism evidence="1 3">
    <name type="scientific">Paramecium sonneborni</name>
    <dbReference type="NCBI Taxonomy" id="65129"/>
    <lineage>
        <taxon>Eukaryota</taxon>
        <taxon>Sar</taxon>
        <taxon>Alveolata</taxon>
        <taxon>Ciliophora</taxon>
        <taxon>Intramacronucleata</taxon>
        <taxon>Oligohymenophorea</taxon>
        <taxon>Peniculida</taxon>
        <taxon>Parameciidae</taxon>
        <taxon>Paramecium</taxon>
    </lineage>
</organism>
<evidence type="ECO:0000313" key="1">
    <source>
        <dbReference type="EMBL" id="CAD8071094.1"/>
    </source>
</evidence>
<dbReference type="Proteomes" id="UP000692954">
    <property type="component" value="Unassembled WGS sequence"/>
</dbReference>
<dbReference type="AlphaFoldDB" id="A0A8S1M791"/>